<reference evidence="1 2" key="1">
    <citation type="journal article" date="2024" name="BMC Genomics">
        <title>De novo assembly and annotation of Popillia japonica's genome with initial clues to its potential as an invasive pest.</title>
        <authorList>
            <person name="Cucini C."/>
            <person name="Boschi S."/>
            <person name="Funari R."/>
            <person name="Cardaioli E."/>
            <person name="Iannotti N."/>
            <person name="Marturano G."/>
            <person name="Paoli F."/>
            <person name="Bruttini M."/>
            <person name="Carapelli A."/>
            <person name="Frati F."/>
            <person name="Nardi F."/>
        </authorList>
    </citation>
    <scope>NUCLEOTIDE SEQUENCE [LARGE SCALE GENOMIC DNA]</scope>
    <source>
        <strain evidence="1">DMR45628</strain>
    </source>
</reference>
<organism evidence="1 2">
    <name type="scientific">Popillia japonica</name>
    <name type="common">Japanese beetle</name>
    <dbReference type="NCBI Taxonomy" id="7064"/>
    <lineage>
        <taxon>Eukaryota</taxon>
        <taxon>Metazoa</taxon>
        <taxon>Ecdysozoa</taxon>
        <taxon>Arthropoda</taxon>
        <taxon>Hexapoda</taxon>
        <taxon>Insecta</taxon>
        <taxon>Pterygota</taxon>
        <taxon>Neoptera</taxon>
        <taxon>Endopterygota</taxon>
        <taxon>Coleoptera</taxon>
        <taxon>Polyphaga</taxon>
        <taxon>Scarabaeiformia</taxon>
        <taxon>Scarabaeidae</taxon>
        <taxon>Rutelinae</taxon>
        <taxon>Popillia</taxon>
    </lineage>
</organism>
<accession>A0AAW1LDM1</accession>
<gene>
    <name evidence="1" type="ORF">QE152_g13519</name>
</gene>
<dbReference type="AlphaFoldDB" id="A0AAW1LDM1"/>
<keyword evidence="2" id="KW-1185">Reference proteome</keyword>
<evidence type="ECO:0000313" key="1">
    <source>
        <dbReference type="EMBL" id="KAK9731615.1"/>
    </source>
</evidence>
<comment type="caution">
    <text evidence="1">The sequence shown here is derived from an EMBL/GenBank/DDBJ whole genome shotgun (WGS) entry which is preliminary data.</text>
</comment>
<protein>
    <submittedName>
        <fullName evidence="1">Uncharacterized protein</fullName>
    </submittedName>
</protein>
<evidence type="ECO:0000313" key="2">
    <source>
        <dbReference type="Proteomes" id="UP001458880"/>
    </source>
</evidence>
<dbReference type="Proteomes" id="UP001458880">
    <property type="component" value="Unassembled WGS sequence"/>
</dbReference>
<dbReference type="EMBL" id="JASPKY010000129">
    <property type="protein sequence ID" value="KAK9731615.1"/>
    <property type="molecule type" value="Genomic_DNA"/>
</dbReference>
<sequence>MKRKLKQKEGNQKKKVTKQIFDSDSEGEVNYFQDVEEDDEDDASCIYCMKLYSISRSGELWIRCQKKNVPFFKNVISL</sequence>
<proteinExistence type="predicted"/>
<name>A0AAW1LDM1_POPJA</name>